<feature type="transmembrane region" description="Helical" evidence="2">
    <location>
        <begin position="147"/>
        <end position="169"/>
    </location>
</feature>
<proteinExistence type="inferred from homology"/>
<dbReference type="PANTHER" id="PTHR11328">
    <property type="entry name" value="MAJOR FACILITATOR SUPERFAMILY DOMAIN-CONTAINING PROTEIN"/>
    <property type="match status" value="1"/>
</dbReference>
<feature type="transmembrane region" description="Helical" evidence="2">
    <location>
        <begin position="189"/>
        <end position="209"/>
    </location>
</feature>
<gene>
    <name evidence="3" type="ORF">EYC87_04315</name>
</gene>
<feature type="transmembrane region" description="Helical" evidence="2">
    <location>
        <begin position="384"/>
        <end position="407"/>
    </location>
</feature>
<reference evidence="3" key="1">
    <citation type="submission" date="2019-02" db="EMBL/GenBank/DDBJ databases">
        <authorList>
            <person name="Li S.-H."/>
        </authorList>
    </citation>
    <scope>NUCLEOTIDE SEQUENCE</scope>
    <source>
        <strain evidence="3">IMCC8485</strain>
    </source>
</reference>
<evidence type="ECO:0000256" key="1">
    <source>
        <dbReference type="ARBA" id="ARBA00009617"/>
    </source>
</evidence>
<dbReference type="RefSeq" id="WP_279251771.1">
    <property type="nucleotide sequence ID" value="NZ_SHNP01000001.1"/>
</dbReference>
<dbReference type="EMBL" id="SHNP01000001">
    <property type="protein sequence ID" value="MCX2972808.1"/>
    <property type="molecule type" value="Genomic_DNA"/>
</dbReference>
<comment type="similarity">
    <text evidence="1">Belongs to the sodium:galactoside symporter (TC 2.A.2) family.</text>
</comment>
<dbReference type="Gene3D" id="1.20.1250.20">
    <property type="entry name" value="MFS general substrate transporter like domains"/>
    <property type="match status" value="2"/>
</dbReference>
<feature type="transmembrane region" description="Helical" evidence="2">
    <location>
        <begin position="278"/>
        <end position="297"/>
    </location>
</feature>
<keyword evidence="2" id="KW-1133">Transmembrane helix</keyword>
<protein>
    <submittedName>
        <fullName evidence="3">MFS transporter</fullName>
    </submittedName>
</protein>
<keyword evidence="2" id="KW-0812">Transmembrane</keyword>
<comment type="caution">
    <text evidence="3">The sequence shown here is derived from an EMBL/GenBank/DDBJ whole genome shotgun (WGS) entry which is preliminary data.</text>
</comment>
<keyword evidence="2" id="KW-0472">Membrane</keyword>
<feature type="transmembrane region" description="Helical" evidence="2">
    <location>
        <begin position="37"/>
        <end position="58"/>
    </location>
</feature>
<evidence type="ECO:0000313" key="4">
    <source>
        <dbReference type="Proteomes" id="UP001143307"/>
    </source>
</evidence>
<feature type="transmembrane region" description="Helical" evidence="2">
    <location>
        <begin position="427"/>
        <end position="449"/>
    </location>
</feature>
<evidence type="ECO:0000313" key="3">
    <source>
        <dbReference type="EMBL" id="MCX2972808.1"/>
    </source>
</evidence>
<dbReference type="Pfam" id="PF13347">
    <property type="entry name" value="MFS_2"/>
    <property type="match status" value="1"/>
</dbReference>
<name>A0ABT3SS40_9GAMM</name>
<sequence>MAAIPLSTRLSYGVGQLSDGVKQSAFSTFLFFYYNQVLGLSGSLAGSAALLALLVDAITDPMVGQLSDRFQSRWGRRHPFMLAGAVPFGIAIFILFSPPADLSQAALFAWMLGGAISVRLMLTLFYVPHLSLGAELAKDYYGRTSLIGYRVFFAYAGILVTSVVGFSLFFPPSEMYPNGMLNKASYPGFGLFCGMMGSTAMLLSVAGTWRSIPELSKPVITGNESTAWLAFIGVFRTLKLDSFRVLFAAILMFSTLAGVSQTLMIYVATYVFEFKPGHLAGLASSVLIGITFASWVAQGLSARFDKKRALRICVITGGFFAFSPQILYFGGFLGQVDDALKFTLVFSVNGISQIFFIAYMILLDSMLSDSIDEHQLNCGKREEGLFFAARSFATKASYGLGSFLAGIGLDIIEFPKSATPETVPVEAIIKLAILSGPVLLFFFIATVLISNRYPMSEARHREIMGKIAQREKPEFKD</sequence>
<organism evidence="3 4">
    <name type="scientific">Candidatus Seongchinamella marina</name>
    <dbReference type="NCBI Taxonomy" id="2518990"/>
    <lineage>
        <taxon>Bacteria</taxon>
        <taxon>Pseudomonadati</taxon>
        <taxon>Pseudomonadota</taxon>
        <taxon>Gammaproteobacteria</taxon>
        <taxon>Cellvibrionales</taxon>
        <taxon>Halieaceae</taxon>
        <taxon>Seongchinamella</taxon>
    </lineage>
</organism>
<dbReference type="InterPro" id="IPR036259">
    <property type="entry name" value="MFS_trans_sf"/>
</dbReference>
<accession>A0ABT3SS40</accession>
<feature type="transmembrane region" description="Helical" evidence="2">
    <location>
        <begin position="309"/>
        <end position="330"/>
    </location>
</feature>
<dbReference type="SUPFAM" id="SSF103473">
    <property type="entry name" value="MFS general substrate transporter"/>
    <property type="match status" value="1"/>
</dbReference>
<dbReference type="Proteomes" id="UP001143307">
    <property type="component" value="Unassembled WGS sequence"/>
</dbReference>
<feature type="transmembrane region" description="Helical" evidence="2">
    <location>
        <begin position="342"/>
        <end position="363"/>
    </location>
</feature>
<evidence type="ECO:0000256" key="2">
    <source>
        <dbReference type="SAM" id="Phobius"/>
    </source>
</evidence>
<feature type="transmembrane region" description="Helical" evidence="2">
    <location>
        <begin position="108"/>
        <end position="127"/>
    </location>
</feature>
<dbReference type="InterPro" id="IPR039672">
    <property type="entry name" value="MFS_2"/>
</dbReference>
<dbReference type="PANTHER" id="PTHR11328:SF24">
    <property type="entry name" value="MAJOR FACILITATOR SUPERFAMILY (MFS) PROFILE DOMAIN-CONTAINING PROTEIN"/>
    <property type="match status" value="1"/>
</dbReference>
<feature type="transmembrane region" description="Helical" evidence="2">
    <location>
        <begin position="245"/>
        <end position="272"/>
    </location>
</feature>
<feature type="transmembrane region" description="Helical" evidence="2">
    <location>
        <begin position="79"/>
        <end position="96"/>
    </location>
</feature>
<keyword evidence="4" id="KW-1185">Reference proteome</keyword>